<dbReference type="PANTHER" id="PTHR33608:SF12">
    <property type="entry name" value="DUF58 DOMAIN-CONTAINING PROTEIN"/>
    <property type="match status" value="1"/>
</dbReference>
<dbReference type="Proteomes" id="UP000244523">
    <property type="component" value="Unassembled WGS sequence"/>
</dbReference>
<dbReference type="EMBL" id="QBUD01000001">
    <property type="protein sequence ID" value="PUB19426.1"/>
    <property type="molecule type" value="Genomic_DNA"/>
</dbReference>
<dbReference type="RefSeq" id="WP_108385043.1">
    <property type="nucleotide sequence ID" value="NZ_QBUD01000001.1"/>
</dbReference>
<evidence type="ECO:0000313" key="2">
    <source>
        <dbReference type="EMBL" id="PUB19426.1"/>
    </source>
</evidence>
<feature type="domain" description="DUF58" evidence="1">
    <location>
        <begin position="51"/>
        <end position="251"/>
    </location>
</feature>
<dbReference type="Pfam" id="PF01882">
    <property type="entry name" value="DUF58"/>
    <property type="match status" value="1"/>
</dbReference>
<dbReference type="OrthoDB" id="9776116at2"/>
<organism evidence="2 3">
    <name type="scientific">Yoonia sediminilitoris</name>
    <dbReference type="NCBI Taxonomy" id="1286148"/>
    <lineage>
        <taxon>Bacteria</taxon>
        <taxon>Pseudomonadati</taxon>
        <taxon>Pseudomonadota</taxon>
        <taxon>Alphaproteobacteria</taxon>
        <taxon>Rhodobacterales</taxon>
        <taxon>Paracoccaceae</taxon>
        <taxon>Yoonia</taxon>
    </lineage>
</organism>
<dbReference type="PANTHER" id="PTHR33608">
    <property type="entry name" value="BLL2464 PROTEIN"/>
    <property type="match status" value="1"/>
</dbReference>
<gene>
    <name evidence="2" type="ORF">C8N45_1011024</name>
</gene>
<dbReference type="AlphaFoldDB" id="A0A2T6KS82"/>
<evidence type="ECO:0000259" key="1">
    <source>
        <dbReference type="Pfam" id="PF01882"/>
    </source>
</evidence>
<name>A0A2T6KS82_9RHOB</name>
<evidence type="ECO:0000313" key="3">
    <source>
        <dbReference type="Proteomes" id="UP000244523"/>
    </source>
</evidence>
<accession>A0A2T6KS82</accession>
<reference evidence="2 3" key="1">
    <citation type="submission" date="2018-04" db="EMBL/GenBank/DDBJ databases">
        <title>Genomic Encyclopedia of Archaeal and Bacterial Type Strains, Phase II (KMG-II): from individual species to whole genera.</title>
        <authorList>
            <person name="Goeker M."/>
        </authorList>
    </citation>
    <scope>NUCLEOTIDE SEQUENCE [LARGE SCALE GENOMIC DNA]</scope>
    <source>
        <strain evidence="2 3">DSM 29955</strain>
    </source>
</reference>
<protein>
    <submittedName>
        <fullName evidence="2">Uncharacterized protein DUF58</fullName>
    </submittedName>
</protein>
<proteinExistence type="predicted"/>
<keyword evidence="3" id="KW-1185">Reference proteome</keyword>
<sequence>MIAADGTRVTASGLIATRDAVSQHAGQIPPTSALPGGYAIRKRGQGTVIADSRIYMHGDDMRYVDRGATARTGHLHVRTFHEERDQVSFLVADFRPAMLWGMRRAFRSVAAAEALSWLGWQAVARGGRVGLMAITSSEPVIVRTRGGTRGMLAVIGGLVRAHDAAMDSAQARAADHSFAADPPLDQALAGLQRIVPRGASVIIASALDSVGTDFDSVIGQLSQHRAPRFLLIEDQALHNLPAGHYPLHGPDGNRRAARFRKSGTARGLPESLANHDVARIDAGMPPRDAMAGVTI</sequence>
<dbReference type="InterPro" id="IPR002881">
    <property type="entry name" value="DUF58"/>
</dbReference>
<comment type="caution">
    <text evidence="2">The sequence shown here is derived from an EMBL/GenBank/DDBJ whole genome shotgun (WGS) entry which is preliminary data.</text>
</comment>